<gene>
    <name evidence="9" type="ORF">EPUS_06578</name>
</gene>
<proteinExistence type="inferred from homology"/>
<evidence type="ECO:0000256" key="7">
    <source>
        <dbReference type="SAM" id="Phobius"/>
    </source>
</evidence>
<keyword evidence="4 7" id="KW-0472">Membrane</keyword>
<feature type="transmembrane region" description="Helical" evidence="7">
    <location>
        <begin position="255"/>
        <end position="275"/>
    </location>
</feature>
<accession>U1HUR7</accession>
<reference evidence="10" key="1">
    <citation type="journal article" date="2014" name="BMC Genomics">
        <title>Genome characteristics reveal the impact of lichenization on lichen-forming fungus Endocarpon pusillum Hedwig (Verrucariales, Ascomycota).</title>
        <authorList>
            <person name="Wang Y.-Y."/>
            <person name="Liu B."/>
            <person name="Zhang X.-Y."/>
            <person name="Zhou Q.-M."/>
            <person name="Zhang T."/>
            <person name="Li H."/>
            <person name="Yu Y.-F."/>
            <person name="Zhang X.-L."/>
            <person name="Hao X.-Y."/>
            <person name="Wang M."/>
            <person name="Wang L."/>
            <person name="Wei J.-C."/>
        </authorList>
    </citation>
    <scope>NUCLEOTIDE SEQUENCE [LARGE SCALE GENOMIC DNA]</scope>
    <source>
        <strain evidence="10">Z07020 / HMAS-L-300199</strain>
    </source>
</reference>
<comment type="subcellular location">
    <subcellularLocation>
        <location evidence="1">Membrane</location>
        <topology evidence="1">Multi-pass membrane protein</topology>
    </subcellularLocation>
</comment>
<sequence length="386" mass="42387">MSTFPPSAATDPNLPHNSLVPHIIGVCSTMLVLVTLVIVARFWIRWTLVKARLGPDDWCILVSWVLAVALDLDGINQIRYGLGRHIYDLSPDTNFSVSLELCYFGEILYYLCVGTTKVAILILYLRLVVQQTYRMLIWACIVFVILTALSCVIASIVQCTPVHKAWDAAGNVAGSCFNVNALFFANAGLNILQDALVYILPMKMLYDLKVPRRQKIALMFVFAVGGFVVVTGMVRLNSLKVALRTPDPSYDNFGAVIWCAIECNTGIVCASLPYFKPLIDHFYPNLMGHSRGSAKMVRLTNGPAGSKTLKQSQKRNVDQTELELERGIGWNDSYAAKYAANCGYSVTANGKSSSTSNGSEDHISSQEAHGIHGGIHKSMSVVISRD</sequence>
<keyword evidence="3 7" id="KW-1133">Transmembrane helix</keyword>
<dbReference type="PANTHER" id="PTHR33048:SF55">
    <property type="entry name" value="INTEGRAL MEMBRANE PROTEIN"/>
    <property type="match status" value="1"/>
</dbReference>
<dbReference type="OrthoDB" id="444631at2759"/>
<dbReference type="OMA" id="PGTCFNQ"/>
<keyword evidence="2 7" id="KW-0812">Transmembrane</keyword>
<dbReference type="HOGENOM" id="CLU_028200_0_2_1"/>
<keyword evidence="10" id="KW-1185">Reference proteome</keyword>
<dbReference type="EMBL" id="KE720879">
    <property type="protein sequence ID" value="ERF74400.1"/>
    <property type="molecule type" value="Genomic_DNA"/>
</dbReference>
<dbReference type="GO" id="GO:0016020">
    <property type="term" value="C:membrane"/>
    <property type="evidence" value="ECO:0007669"/>
    <property type="project" value="UniProtKB-SubCell"/>
</dbReference>
<evidence type="ECO:0000256" key="6">
    <source>
        <dbReference type="SAM" id="MobiDB-lite"/>
    </source>
</evidence>
<organism evidence="9 10">
    <name type="scientific">Endocarpon pusillum (strain Z07020 / HMAS-L-300199)</name>
    <name type="common">Lichen-forming fungus</name>
    <dbReference type="NCBI Taxonomy" id="1263415"/>
    <lineage>
        <taxon>Eukaryota</taxon>
        <taxon>Fungi</taxon>
        <taxon>Dikarya</taxon>
        <taxon>Ascomycota</taxon>
        <taxon>Pezizomycotina</taxon>
        <taxon>Eurotiomycetes</taxon>
        <taxon>Chaetothyriomycetidae</taxon>
        <taxon>Verrucariales</taxon>
        <taxon>Verrucariaceae</taxon>
        <taxon>Endocarpon</taxon>
    </lineage>
</organism>
<feature type="transmembrane region" description="Helical" evidence="7">
    <location>
        <begin position="107"/>
        <end position="129"/>
    </location>
</feature>
<evidence type="ECO:0000256" key="4">
    <source>
        <dbReference type="ARBA" id="ARBA00023136"/>
    </source>
</evidence>
<dbReference type="Proteomes" id="UP000019373">
    <property type="component" value="Unassembled WGS sequence"/>
</dbReference>
<dbReference type="PANTHER" id="PTHR33048">
    <property type="entry name" value="PTH11-LIKE INTEGRAL MEMBRANE PROTEIN (AFU_ORTHOLOGUE AFUA_5G11245)"/>
    <property type="match status" value="1"/>
</dbReference>
<comment type="similarity">
    <text evidence="5">Belongs to the SAT4 family.</text>
</comment>
<dbReference type="InterPro" id="IPR049326">
    <property type="entry name" value="Rhodopsin_dom_fungi"/>
</dbReference>
<feature type="region of interest" description="Disordered" evidence="6">
    <location>
        <begin position="350"/>
        <end position="386"/>
    </location>
</feature>
<feature type="domain" description="Rhodopsin" evidence="8">
    <location>
        <begin position="40"/>
        <end position="280"/>
    </location>
</feature>
<evidence type="ECO:0000256" key="3">
    <source>
        <dbReference type="ARBA" id="ARBA00022989"/>
    </source>
</evidence>
<dbReference type="AlphaFoldDB" id="U1HUR7"/>
<evidence type="ECO:0000256" key="1">
    <source>
        <dbReference type="ARBA" id="ARBA00004141"/>
    </source>
</evidence>
<evidence type="ECO:0000313" key="9">
    <source>
        <dbReference type="EMBL" id="ERF74400.1"/>
    </source>
</evidence>
<protein>
    <recommendedName>
        <fullName evidence="8">Rhodopsin domain-containing protein</fullName>
    </recommendedName>
</protein>
<dbReference type="InterPro" id="IPR052337">
    <property type="entry name" value="SAT4-like"/>
</dbReference>
<name>U1HUR7_ENDPU</name>
<evidence type="ECO:0000256" key="5">
    <source>
        <dbReference type="ARBA" id="ARBA00038359"/>
    </source>
</evidence>
<feature type="transmembrane region" description="Helical" evidence="7">
    <location>
        <begin position="216"/>
        <end position="235"/>
    </location>
</feature>
<feature type="transmembrane region" description="Helical" evidence="7">
    <location>
        <begin position="177"/>
        <end position="200"/>
    </location>
</feature>
<dbReference type="GeneID" id="19241518"/>
<evidence type="ECO:0000259" key="8">
    <source>
        <dbReference type="Pfam" id="PF20684"/>
    </source>
</evidence>
<evidence type="ECO:0000313" key="10">
    <source>
        <dbReference type="Proteomes" id="UP000019373"/>
    </source>
</evidence>
<dbReference type="eggNOG" id="ENOG502SKCZ">
    <property type="taxonomic scope" value="Eukaryota"/>
</dbReference>
<feature type="transmembrane region" description="Helical" evidence="7">
    <location>
        <begin position="20"/>
        <end position="44"/>
    </location>
</feature>
<dbReference type="Pfam" id="PF20684">
    <property type="entry name" value="Fung_rhodopsin"/>
    <property type="match status" value="1"/>
</dbReference>
<dbReference type="RefSeq" id="XP_007799917.1">
    <property type="nucleotide sequence ID" value="XM_007801726.1"/>
</dbReference>
<feature type="transmembrane region" description="Helical" evidence="7">
    <location>
        <begin position="56"/>
        <end position="75"/>
    </location>
</feature>
<feature type="transmembrane region" description="Helical" evidence="7">
    <location>
        <begin position="136"/>
        <end position="157"/>
    </location>
</feature>
<evidence type="ECO:0000256" key="2">
    <source>
        <dbReference type="ARBA" id="ARBA00022692"/>
    </source>
</evidence>